<dbReference type="InParanoid" id="A0A0C3FKC4"/>
<dbReference type="EMBL" id="KN833004">
    <property type="protein sequence ID" value="KIM80384.1"/>
    <property type="molecule type" value="Genomic_DNA"/>
</dbReference>
<keyword evidence="2" id="KW-1185">Reference proteome</keyword>
<reference evidence="1 2" key="1">
    <citation type="submission" date="2014-04" db="EMBL/GenBank/DDBJ databases">
        <authorList>
            <consortium name="DOE Joint Genome Institute"/>
            <person name="Kuo A."/>
            <person name="Tarkka M."/>
            <person name="Buscot F."/>
            <person name="Kohler A."/>
            <person name="Nagy L.G."/>
            <person name="Floudas D."/>
            <person name="Copeland A."/>
            <person name="Barry K.W."/>
            <person name="Cichocki N."/>
            <person name="Veneault-Fourrey C."/>
            <person name="LaButti K."/>
            <person name="Lindquist E.A."/>
            <person name="Lipzen A."/>
            <person name="Lundell T."/>
            <person name="Morin E."/>
            <person name="Murat C."/>
            <person name="Sun H."/>
            <person name="Tunlid A."/>
            <person name="Henrissat B."/>
            <person name="Grigoriev I.V."/>
            <person name="Hibbett D.S."/>
            <person name="Martin F."/>
            <person name="Nordberg H.P."/>
            <person name="Cantor M.N."/>
            <person name="Hua S.X."/>
        </authorList>
    </citation>
    <scope>NUCLEOTIDE SEQUENCE [LARGE SCALE GENOMIC DNA]</scope>
    <source>
        <strain evidence="1 2">F 1598</strain>
    </source>
</reference>
<name>A0A0C3FKC4_PILCF</name>
<protein>
    <submittedName>
        <fullName evidence="1">Uncharacterized protein</fullName>
    </submittedName>
</protein>
<proteinExistence type="predicted"/>
<sequence>MDCHTGACRIINRLCPLTQSIERDDELSARNATATAEVPGWHIQQFKYEEHC</sequence>
<evidence type="ECO:0000313" key="2">
    <source>
        <dbReference type="Proteomes" id="UP000054166"/>
    </source>
</evidence>
<dbReference type="Proteomes" id="UP000054166">
    <property type="component" value="Unassembled WGS sequence"/>
</dbReference>
<dbReference type="HOGENOM" id="CLU_3088052_0_0_1"/>
<organism evidence="1 2">
    <name type="scientific">Piloderma croceum (strain F 1598)</name>
    <dbReference type="NCBI Taxonomy" id="765440"/>
    <lineage>
        <taxon>Eukaryota</taxon>
        <taxon>Fungi</taxon>
        <taxon>Dikarya</taxon>
        <taxon>Basidiomycota</taxon>
        <taxon>Agaricomycotina</taxon>
        <taxon>Agaricomycetes</taxon>
        <taxon>Agaricomycetidae</taxon>
        <taxon>Atheliales</taxon>
        <taxon>Atheliaceae</taxon>
        <taxon>Piloderma</taxon>
    </lineage>
</organism>
<dbReference type="AlphaFoldDB" id="A0A0C3FKC4"/>
<reference evidence="2" key="2">
    <citation type="submission" date="2015-01" db="EMBL/GenBank/DDBJ databases">
        <title>Evolutionary Origins and Diversification of the Mycorrhizal Mutualists.</title>
        <authorList>
            <consortium name="DOE Joint Genome Institute"/>
            <consortium name="Mycorrhizal Genomics Consortium"/>
            <person name="Kohler A."/>
            <person name="Kuo A."/>
            <person name="Nagy L.G."/>
            <person name="Floudas D."/>
            <person name="Copeland A."/>
            <person name="Barry K.W."/>
            <person name="Cichocki N."/>
            <person name="Veneault-Fourrey C."/>
            <person name="LaButti K."/>
            <person name="Lindquist E.A."/>
            <person name="Lipzen A."/>
            <person name="Lundell T."/>
            <person name="Morin E."/>
            <person name="Murat C."/>
            <person name="Riley R."/>
            <person name="Ohm R."/>
            <person name="Sun H."/>
            <person name="Tunlid A."/>
            <person name="Henrissat B."/>
            <person name="Grigoriev I.V."/>
            <person name="Hibbett D.S."/>
            <person name="Martin F."/>
        </authorList>
    </citation>
    <scope>NUCLEOTIDE SEQUENCE [LARGE SCALE GENOMIC DNA]</scope>
    <source>
        <strain evidence="2">F 1598</strain>
    </source>
</reference>
<evidence type="ECO:0000313" key="1">
    <source>
        <dbReference type="EMBL" id="KIM80384.1"/>
    </source>
</evidence>
<gene>
    <name evidence="1" type="ORF">PILCRDRAFT_822516</name>
</gene>
<accession>A0A0C3FKC4</accession>